<feature type="compositionally biased region" description="Basic and acidic residues" evidence="1">
    <location>
        <begin position="346"/>
        <end position="358"/>
    </location>
</feature>
<dbReference type="AlphaFoldDB" id="A0AAN6MCZ0"/>
<feature type="compositionally biased region" description="Gly residues" evidence="1">
    <location>
        <begin position="335"/>
        <end position="344"/>
    </location>
</feature>
<protein>
    <submittedName>
        <fullName evidence="4">Uncharacterized protein</fullName>
    </submittedName>
</protein>
<proteinExistence type="predicted"/>
<feature type="chain" id="PRO_5042822961" evidence="3">
    <location>
        <begin position="24"/>
        <end position="358"/>
    </location>
</feature>
<dbReference type="Pfam" id="PF14610">
    <property type="entry name" value="Psg1"/>
    <property type="match status" value="1"/>
</dbReference>
<feature type="signal peptide" evidence="3">
    <location>
        <begin position="1"/>
        <end position="23"/>
    </location>
</feature>
<evidence type="ECO:0000313" key="5">
    <source>
        <dbReference type="Proteomes" id="UP001303889"/>
    </source>
</evidence>
<keyword evidence="2" id="KW-0812">Transmembrane</keyword>
<feature type="transmembrane region" description="Helical" evidence="2">
    <location>
        <begin position="247"/>
        <end position="269"/>
    </location>
</feature>
<feature type="region of interest" description="Disordered" evidence="1">
    <location>
        <begin position="294"/>
        <end position="358"/>
    </location>
</feature>
<dbReference type="InterPro" id="IPR028000">
    <property type="entry name" value="Pma1"/>
</dbReference>
<evidence type="ECO:0000313" key="4">
    <source>
        <dbReference type="EMBL" id="KAK3898164.1"/>
    </source>
</evidence>
<name>A0AAN6MCZ0_9PEZI</name>
<reference evidence="4" key="2">
    <citation type="submission" date="2023-05" db="EMBL/GenBank/DDBJ databases">
        <authorList>
            <consortium name="Lawrence Berkeley National Laboratory"/>
            <person name="Steindorff A."/>
            <person name="Hensen N."/>
            <person name="Bonometti L."/>
            <person name="Westerberg I."/>
            <person name="Brannstrom I.O."/>
            <person name="Guillou S."/>
            <person name="Cros-Aarteil S."/>
            <person name="Calhoun S."/>
            <person name="Haridas S."/>
            <person name="Kuo A."/>
            <person name="Mondo S."/>
            <person name="Pangilinan J."/>
            <person name="Riley R."/>
            <person name="Labutti K."/>
            <person name="Andreopoulos B."/>
            <person name="Lipzen A."/>
            <person name="Chen C."/>
            <person name="Yanf M."/>
            <person name="Daum C."/>
            <person name="Ng V."/>
            <person name="Clum A."/>
            <person name="Ohm R."/>
            <person name="Martin F."/>
            <person name="Silar P."/>
            <person name="Natvig D."/>
            <person name="Lalanne C."/>
            <person name="Gautier V."/>
            <person name="Ament-Velasquez S.L."/>
            <person name="Kruys A."/>
            <person name="Hutchinson M.I."/>
            <person name="Powell A.J."/>
            <person name="Barry K."/>
            <person name="Miller A.N."/>
            <person name="Grigoriev I.V."/>
            <person name="Debuchy R."/>
            <person name="Gladieux P."/>
            <person name="Thoren M.H."/>
            <person name="Johannesson H."/>
        </authorList>
    </citation>
    <scope>NUCLEOTIDE SEQUENCE</scope>
    <source>
        <strain evidence="4">CBS 103.79</strain>
    </source>
</reference>
<gene>
    <name evidence="4" type="ORF">C8A05DRAFT_38254</name>
</gene>
<sequence>MLHQPTLSLSLALTLPFLPLAISLPQPAAGGITVSSAPVVWVSVDASGSATTITPAVITTEGHLTTVSTAPDDLRGTATYTLSPGGRASTYTGVAPVAKATGTAAGSLEGVFPACGAEANVGVVEPFCLPKAGSELHPGKTYYITWSPSYFTSQTLLTLQILYSSTSTGFTSPPLPASQGFYPWPIPPDFLSSRGNPASYNVSFLLAWSDDDTPEENDLFSRRGPAVFITPNSAPHEEKKSSGGVNVVGIAVPVVVVGVLALLAGMCFLTYRRTGAVPLAGAFNHRSSSAGYGVGQSRGERVGADAGGWPRDNKSETNVNAGGVELTDRDSWGVAAGGGGGGGRNVFREEVERQERLR</sequence>
<evidence type="ECO:0000256" key="3">
    <source>
        <dbReference type="SAM" id="SignalP"/>
    </source>
</evidence>
<keyword evidence="2" id="KW-0472">Membrane</keyword>
<keyword evidence="5" id="KW-1185">Reference proteome</keyword>
<evidence type="ECO:0000256" key="2">
    <source>
        <dbReference type="SAM" id="Phobius"/>
    </source>
</evidence>
<accession>A0AAN6MCZ0</accession>
<dbReference type="EMBL" id="MU855988">
    <property type="protein sequence ID" value="KAK3898164.1"/>
    <property type="molecule type" value="Genomic_DNA"/>
</dbReference>
<keyword evidence="3" id="KW-0732">Signal</keyword>
<reference evidence="4" key="1">
    <citation type="journal article" date="2023" name="Mol. Phylogenet. Evol.">
        <title>Genome-scale phylogeny and comparative genomics of the fungal order Sordariales.</title>
        <authorList>
            <person name="Hensen N."/>
            <person name="Bonometti L."/>
            <person name="Westerberg I."/>
            <person name="Brannstrom I.O."/>
            <person name="Guillou S."/>
            <person name="Cros-Aarteil S."/>
            <person name="Calhoun S."/>
            <person name="Haridas S."/>
            <person name="Kuo A."/>
            <person name="Mondo S."/>
            <person name="Pangilinan J."/>
            <person name="Riley R."/>
            <person name="LaButti K."/>
            <person name="Andreopoulos B."/>
            <person name="Lipzen A."/>
            <person name="Chen C."/>
            <person name="Yan M."/>
            <person name="Daum C."/>
            <person name="Ng V."/>
            <person name="Clum A."/>
            <person name="Steindorff A."/>
            <person name="Ohm R.A."/>
            <person name="Martin F."/>
            <person name="Silar P."/>
            <person name="Natvig D.O."/>
            <person name="Lalanne C."/>
            <person name="Gautier V."/>
            <person name="Ament-Velasquez S.L."/>
            <person name="Kruys A."/>
            <person name="Hutchinson M.I."/>
            <person name="Powell A.J."/>
            <person name="Barry K."/>
            <person name="Miller A.N."/>
            <person name="Grigoriev I.V."/>
            <person name="Debuchy R."/>
            <person name="Gladieux P."/>
            <person name="Hiltunen Thoren M."/>
            <person name="Johannesson H."/>
        </authorList>
    </citation>
    <scope>NUCLEOTIDE SEQUENCE</scope>
    <source>
        <strain evidence="4">CBS 103.79</strain>
    </source>
</reference>
<dbReference type="Proteomes" id="UP001303889">
    <property type="component" value="Unassembled WGS sequence"/>
</dbReference>
<organism evidence="4 5">
    <name type="scientific">Staphylotrichum tortipilum</name>
    <dbReference type="NCBI Taxonomy" id="2831512"/>
    <lineage>
        <taxon>Eukaryota</taxon>
        <taxon>Fungi</taxon>
        <taxon>Dikarya</taxon>
        <taxon>Ascomycota</taxon>
        <taxon>Pezizomycotina</taxon>
        <taxon>Sordariomycetes</taxon>
        <taxon>Sordariomycetidae</taxon>
        <taxon>Sordariales</taxon>
        <taxon>Chaetomiaceae</taxon>
        <taxon>Staphylotrichum</taxon>
    </lineage>
</organism>
<keyword evidence="2" id="KW-1133">Transmembrane helix</keyword>
<evidence type="ECO:0000256" key="1">
    <source>
        <dbReference type="SAM" id="MobiDB-lite"/>
    </source>
</evidence>
<comment type="caution">
    <text evidence="4">The sequence shown here is derived from an EMBL/GenBank/DDBJ whole genome shotgun (WGS) entry which is preliminary data.</text>
</comment>